<name>A0ACB8E3L0_DERSI</name>
<evidence type="ECO:0000313" key="1">
    <source>
        <dbReference type="EMBL" id="KAH7981131.1"/>
    </source>
</evidence>
<comment type="caution">
    <text evidence="1">The sequence shown here is derived from an EMBL/GenBank/DDBJ whole genome shotgun (WGS) entry which is preliminary data.</text>
</comment>
<evidence type="ECO:0000313" key="2">
    <source>
        <dbReference type="Proteomes" id="UP000821865"/>
    </source>
</evidence>
<organism evidence="1 2">
    <name type="scientific">Dermacentor silvarum</name>
    <name type="common">Tick</name>
    <dbReference type="NCBI Taxonomy" id="543639"/>
    <lineage>
        <taxon>Eukaryota</taxon>
        <taxon>Metazoa</taxon>
        <taxon>Ecdysozoa</taxon>
        <taxon>Arthropoda</taxon>
        <taxon>Chelicerata</taxon>
        <taxon>Arachnida</taxon>
        <taxon>Acari</taxon>
        <taxon>Parasitiformes</taxon>
        <taxon>Ixodida</taxon>
        <taxon>Ixodoidea</taxon>
        <taxon>Ixodidae</taxon>
        <taxon>Rhipicephalinae</taxon>
        <taxon>Dermacentor</taxon>
    </lineage>
</organism>
<reference evidence="1" key="1">
    <citation type="submission" date="2020-05" db="EMBL/GenBank/DDBJ databases">
        <title>Large-scale comparative analyses of tick genomes elucidate their genetic diversity and vector capacities.</title>
        <authorList>
            <person name="Jia N."/>
            <person name="Wang J."/>
            <person name="Shi W."/>
            <person name="Du L."/>
            <person name="Sun Y."/>
            <person name="Zhan W."/>
            <person name="Jiang J."/>
            <person name="Wang Q."/>
            <person name="Zhang B."/>
            <person name="Ji P."/>
            <person name="Sakyi L.B."/>
            <person name="Cui X."/>
            <person name="Yuan T."/>
            <person name="Jiang B."/>
            <person name="Yang W."/>
            <person name="Lam T.T.-Y."/>
            <person name="Chang Q."/>
            <person name="Ding S."/>
            <person name="Wang X."/>
            <person name="Zhu J."/>
            <person name="Ruan X."/>
            <person name="Zhao L."/>
            <person name="Wei J."/>
            <person name="Que T."/>
            <person name="Du C."/>
            <person name="Cheng J."/>
            <person name="Dai P."/>
            <person name="Han X."/>
            <person name="Huang E."/>
            <person name="Gao Y."/>
            <person name="Liu J."/>
            <person name="Shao H."/>
            <person name="Ye R."/>
            <person name="Li L."/>
            <person name="Wei W."/>
            <person name="Wang X."/>
            <person name="Wang C."/>
            <person name="Yang T."/>
            <person name="Huo Q."/>
            <person name="Li W."/>
            <person name="Guo W."/>
            <person name="Chen H."/>
            <person name="Zhou L."/>
            <person name="Ni X."/>
            <person name="Tian J."/>
            <person name="Zhou Y."/>
            <person name="Sheng Y."/>
            <person name="Liu T."/>
            <person name="Pan Y."/>
            <person name="Xia L."/>
            <person name="Li J."/>
            <person name="Zhao F."/>
            <person name="Cao W."/>
        </authorList>
    </citation>
    <scope>NUCLEOTIDE SEQUENCE</scope>
    <source>
        <strain evidence="1">Dsil-2018</strain>
    </source>
</reference>
<sequence>MGTFKILLTLAMVTTALSLPTLPTPLKPEGAPDRPAQPAAHASPDVAVSVEPKSPGESKQGERLEGVRSVSNDPSLTTKKQSASDGAAVQATQHVDTHDTSGKDSVVQLKKSVKLNNDESPALVKDEAKSETKDTVSHDKPLESPNVELGNDASTASPSADKPQEPAKPLKGIIEDVRDFGTPNDAVELPKDVTLSDDNRKAHPTTTDDEQKPTDKVESTPMVHDVPNTELTPGHLESTNTNADVTRQVEYAVTEDGKKSSEASTVTPHEVTTLTSATHENRPGSYHKISKREDTKHDYEKDTIAHAISNTGSPKTKVSKSDVSKPAHVKMDAHKSTKPHTKTIQETADEMKPTGFKTSREIASPDTPEINAQEIDIAEAKQSPDTVVSGASQVDPATQVSPVVSPASAPQAAVPTADAETPQDKPSTSTTNTAKNQTATTTESGGGFNPFGPIRSVFQPIIDAAASVRDQIRPVIGAALSPVLGPLSPGKGGAAQNASATTVEQPSASEGSATSPASPTGDEEPHRETQTVVPADTASLTTVQDSAAPEVRTDETGAATDAKTVALPALEVNRNGSQTPPSPFPVPFDPIAAINRFTKPAVEAATNVRDQVRPVFEAAVAPIVDALNPTKEATDSNTPVGSAEPQLRASDDMPEIAAEEPVQPHKRRYSNYKLFSVYIGNDTTTLDVISALRENMEVDFWSAPTLNRNVSILIPPELVEKVQNILKNAGIEFHVITDDIQRIAFGEKTDLVVGEDAEVSIPTGTLGRKNLSAGRILTVPLTQRDLPGHPDVYVGASVAHGSSRRSIVVPVHRRPEARHKLVRAYLNSMSSVELLRNLQTNNTHLDFWDEPVSPDQNVTIRLPPSEAFTFEKRLELCGIHYTVLTENLQE</sequence>
<proteinExistence type="predicted"/>
<accession>A0ACB8E3L0</accession>
<protein>
    <submittedName>
        <fullName evidence="1">Uncharacterized protein</fullName>
    </submittedName>
</protein>
<keyword evidence="2" id="KW-1185">Reference proteome</keyword>
<dbReference type="Proteomes" id="UP000821865">
    <property type="component" value="Chromosome 1"/>
</dbReference>
<gene>
    <name evidence="1" type="ORF">HPB49_021873</name>
</gene>
<dbReference type="EMBL" id="CM023470">
    <property type="protein sequence ID" value="KAH7981131.1"/>
    <property type="molecule type" value="Genomic_DNA"/>
</dbReference>